<keyword evidence="3" id="KW-0648">Protein biosynthesis</keyword>
<feature type="compositionally biased region" description="Basic and acidic residues" evidence="4">
    <location>
        <begin position="260"/>
        <end position="270"/>
    </location>
</feature>
<feature type="compositionally biased region" description="Polar residues" evidence="4">
    <location>
        <begin position="182"/>
        <end position="192"/>
    </location>
</feature>
<feature type="compositionally biased region" description="Acidic residues" evidence="4">
    <location>
        <begin position="1190"/>
        <end position="1199"/>
    </location>
</feature>
<feature type="compositionally biased region" description="Basic and acidic residues" evidence="4">
    <location>
        <begin position="352"/>
        <end position="362"/>
    </location>
</feature>
<feature type="compositionally biased region" description="Basic and acidic residues" evidence="4">
    <location>
        <begin position="166"/>
        <end position="177"/>
    </location>
</feature>
<protein>
    <recommendedName>
        <fullName evidence="5">MIF4G domain-containing protein</fullName>
    </recommendedName>
</protein>
<feature type="compositionally biased region" description="Polar residues" evidence="4">
    <location>
        <begin position="221"/>
        <end position="234"/>
    </location>
</feature>
<evidence type="ECO:0000256" key="1">
    <source>
        <dbReference type="ARBA" id="ARBA00005775"/>
    </source>
</evidence>
<feature type="compositionally biased region" description="Polar residues" evidence="4">
    <location>
        <begin position="292"/>
        <end position="301"/>
    </location>
</feature>
<reference evidence="6" key="1">
    <citation type="submission" date="2022-07" db="EMBL/GenBank/DDBJ databases">
        <title>Evaluation of T. orientalis genome assembly methods using nanopore sequencing and analysis of variation between genomes.</title>
        <authorList>
            <person name="Yam J."/>
            <person name="Micallef M.L."/>
            <person name="Liu M."/>
            <person name="Djordjevic S.P."/>
            <person name="Bogema D.R."/>
            <person name="Jenkins C."/>
        </authorList>
    </citation>
    <scope>NUCLEOTIDE SEQUENCE</scope>
    <source>
        <strain evidence="6">Goon Nure</strain>
    </source>
</reference>
<feature type="compositionally biased region" description="Basic and acidic residues" evidence="4">
    <location>
        <begin position="1124"/>
        <end position="1147"/>
    </location>
</feature>
<evidence type="ECO:0000256" key="2">
    <source>
        <dbReference type="ARBA" id="ARBA00022540"/>
    </source>
</evidence>
<dbReference type="Proteomes" id="UP000244811">
    <property type="component" value="Chromosome 4"/>
</dbReference>
<dbReference type="GO" id="GO:0016281">
    <property type="term" value="C:eukaryotic translation initiation factor 4F complex"/>
    <property type="evidence" value="ECO:0007669"/>
    <property type="project" value="TreeGrafter"/>
</dbReference>
<feature type="compositionally biased region" description="Basic and acidic residues" evidence="4">
    <location>
        <begin position="552"/>
        <end position="567"/>
    </location>
</feature>
<feature type="region of interest" description="Disordered" evidence="4">
    <location>
        <begin position="1047"/>
        <end position="1211"/>
    </location>
</feature>
<feature type="compositionally biased region" description="Low complexity" evidence="4">
    <location>
        <begin position="382"/>
        <end position="392"/>
    </location>
</feature>
<dbReference type="Gene3D" id="1.25.40.180">
    <property type="match status" value="2"/>
</dbReference>
<comment type="similarity">
    <text evidence="1">Belongs to the eukaryotic initiation factor 4G family.</text>
</comment>
<feature type="compositionally biased region" description="Basic and acidic residues" evidence="4">
    <location>
        <begin position="1180"/>
        <end position="1189"/>
    </location>
</feature>
<dbReference type="InterPro" id="IPR016024">
    <property type="entry name" value="ARM-type_fold"/>
</dbReference>
<feature type="compositionally biased region" description="Basic and acidic residues" evidence="4">
    <location>
        <begin position="1086"/>
        <end position="1114"/>
    </location>
</feature>
<feature type="compositionally biased region" description="Basic and acidic residues" evidence="4">
    <location>
        <begin position="793"/>
        <end position="805"/>
    </location>
</feature>
<feature type="region of interest" description="Disordered" evidence="4">
    <location>
        <begin position="1"/>
        <end position="46"/>
    </location>
</feature>
<feature type="compositionally biased region" description="Low complexity" evidence="4">
    <location>
        <begin position="815"/>
        <end position="825"/>
    </location>
</feature>
<dbReference type="SMART" id="SM00543">
    <property type="entry name" value="MIF4G"/>
    <property type="match status" value="1"/>
</dbReference>
<feature type="region of interest" description="Disordered" evidence="4">
    <location>
        <begin position="545"/>
        <end position="567"/>
    </location>
</feature>
<feature type="compositionally biased region" description="Low complexity" evidence="4">
    <location>
        <begin position="302"/>
        <end position="317"/>
    </location>
</feature>
<feature type="region of interest" description="Disordered" evidence="4">
    <location>
        <begin position="689"/>
        <end position="750"/>
    </location>
</feature>
<name>A0A976QTT1_THEOR</name>
<proteinExistence type="inferred from homology"/>
<keyword evidence="2" id="KW-0396">Initiation factor</keyword>
<feature type="region of interest" description="Disordered" evidence="4">
    <location>
        <begin position="345"/>
        <end position="504"/>
    </location>
</feature>
<feature type="region of interest" description="Disordered" evidence="4">
    <location>
        <begin position="766"/>
        <end position="868"/>
    </location>
</feature>
<evidence type="ECO:0000313" key="6">
    <source>
        <dbReference type="EMBL" id="UKK02539.2"/>
    </source>
</evidence>
<organism evidence="6 7">
    <name type="scientific">Theileria orientalis</name>
    <dbReference type="NCBI Taxonomy" id="68886"/>
    <lineage>
        <taxon>Eukaryota</taxon>
        <taxon>Sar</taxon>
        <taxon>Alveolata</taxon>
        <taxon>Apicomplexa</taxon>
        <taxon>Aconoidasida</taxon>
        <taxon>Piroplasmida</taxon>
        <taxon>Theileriidae</taxon>
        <taxon>Theileria</taxon>
    </lineage>
</organism>
<feature type="compositionally biased region" description="Low complexity" evidence="4">
    <location>
        <begin position="402"/>
        <end position="432"/>
    </location>
</feature>
<feature type="domain" description="MIF4G" evidence="5">
    <location>
        <begin position="617"/>
        <end position="1024"/>
    </location>
</feature>
<dbReference type="PANTHER" id="PTHR23253:SF9">
    <property type="entry name" value="EUKARYOTIC TRANSLATION INITIATION FACTOR 4 GAMMA 2"/>
    <property type="match status" value="1"/>
</dbReference>
<feature type="compositionally biased region" description="Polar residues" evidence="4">
    <location>
        <begin position="1"/>
        <end position="23"/>
    </location>
</feature>
<dbReference type="Pfam" id="PF02854">
    <property type="entry name" value="MIF4G"/>
    <property type="match status" value="2"/>
</dbReference>
<dbReference type="PANTHER" id="PTHR23253">
    <property type="entry name" value="EUKARYOTIC TRANSLATION INITIATION FACTOR 4 GAMMA"/>
    <property type="match status" value="1"/>
</dbReference>
<sequence length="1344" mass="151791">MTVSKTGSQETTGKSRTGSNSLNPDAPEFNPTTKTGGKLNADAPEFVPGQLPHYEPLMLNVSEIKGGYKNGHMSGYRLSQQDQFVPVWLAQSYPLPYHQLYPNGPYDYIPYDYTRQTQNYPIQRNVYPNAVHNDYPLNMPYNVVVQGKAKMSNKAAKTRSNNKDSASSKDGAKEKEAPINSARDSMSVATTKDTTRDPLTSVREPTPQPPKPLTWAERTKLSTTRQLQKQTVVTTLGAPVPSAAQVTTHVPAAKPTVPEPARDGPKEAKHLQSGPKPQVGGHRDQSEVPRRGSSSSGSHQNAGKVATKAASTSAEAAGKTEEKTEQISYAKVFKEAVRSTALKQASASAKEGVVEPPKHVSESKQAAKKHEPAPVEPANHQSSSTTAASSSSKQQIPSTFKEQQPSEEAQSAPESEAQPSASVTQPTQTTHTPPQPVAQLEAQEKSQPEAHTFHTEPHPDLTQEPEEKTESAPQKVEEERKEEPCTHDSPGEAAEVREESKDETKDYSVEAMLNYYLYLLYNKNMVEEIRERYKLPRIKFLTTSQTTTSKSSYKERERPEKTEKKDWRHKSYDKNFGNFRFNKEFTRSEPTQQIMASEGSWLMKQVKQKRDKEVQLRKKILGLLNKLTFEKFDVIYNQIIQCGIDTPEHAEMLVKFVFDKAVTQHHFIPMYVELCAKLSVDLFTIESSTQKQQGRGGEAQKQPAEKGDPDQVKQGPGPVTDARSKVDENVTEGTKASDVKLSSELVTESGSKLSIEGVVGDTSRTVDSTTTVDTVHHTESSLTSTEAMHTPTRKAEDTKEYEKLGSDSSSASVCEEATAEGASAQAEEEAADPMEPMEPMEPAQSAKEHAEAQTAEAQNVSGEVPESKSAKRSDFIRILLSCSQDSFEDNLKPLEIPSDLEGDDRFEYEQKYKHKMRGNMMFVGELFKQKLLAAKLLITCLDQVFMKREECILLYNDINMGNNHLEAMCTLLQTVGRSFDTSRWKLITDFEKRIQHLEELGKNEQISFRIRCLIKNVLDRRMEHWDKSIYQSQDQPCKLQEFRHKHSVTSFSVPPAMKEKGERQDQVEETWRTRNKKKPSTNSTNKGEKHRKEGNRSYSKESDQRSNKQAKQEGYEQGIRRKHSSDQEEMKRSVEQNSDQEMRRIDSRQNSSEDDMTVRRRGVRTRSKYTQAREYATMSDHSEEQSREEQSDENSDDQMETQQELSADDEKMMRTAKSIVNELVMSYDTEESTLRVEEMTVQKNKHKELYKALVVACMESCSKVNAEKQTEVVTKWIVDLAKEKKKVESLLEGVHEFVFGEDEVSMEMLVDDYPLLLNTLKQLLSKMKPECEEKEKFKQVESKI</sequence>
<accession>A0A976QTT1</accession>
<evidence type="ECO:0000256" key="4">
    <source>
        <dbReference type="SAM" id="MobiDB-lite"/>
    </source>
</evidence>
<evidence type="ECO:0000256" key="3">
    <source>
        <dbReference type="ARBA" id="ARBA00022917"/>
    </source>
</evidence>
<feature type="compositionally biased region" description="Basic and acidic residues" evidence="4">
    <location>
        <begin position="1057"/>
        <end position="1072"/>
    </location>
</feature>
<dbReference type="SUPFAM" id="SSF48371">
    <property type="entry name" value="ARM repeat"/>
    <property type="match status" value="2"/>
</dbReference>
<dbReference type="EMBL" id="CP056072">
    <property type="protein sequence ID" value="UKK02539.2"/>
    <property type="molecule type" value="Genomic_DNA"/>
</dbReference>
<evidence type="ECO:0000313" key="7">
    <source>
        <dbReference type="Proteomes" id="UP000244811"/>
    </source>
</evidence>
<feature type="compositionally biased region" description="Basic and acidic residues" evidence="4">
    <location>
        <begin position="442"/>
        <end position="504"/>
    </location>
</feature>
<dbReference type="InterPro" id="IPR003890">
    <property type="entry name" value="MIF4G-like_typ-3"/>
</dbReference>
<dbReference type="GO" id="GO:0003729">
    <property type="term" value="F:mRNA binding"/>
    <property type="evidence" value="ECO:0007669"/>
    <property type="project" value="TreeGrafter"/>
</dbReference>
<evidence type="ECO:0000259" key="5">
    <source>
        <dbReference type="SMART" id="SM00543"/>
    </source>
</evidence>
<gene>
    <name evidence="6" type="ORF">MACK_002632</name>
</gene>
<feature type="region of interest" description="Disordered" evidence="4">
    <location>
        <begin position="150"/>
        <end position="325"/>
    </location>
</feature>
<feature type="compositionally biased region" description="Basic and acidic residues" evidence="4">
    <location>
        <begin position="281"/>
        <end position="290"/>
    </location>
</feature>
<dbReference type="GO" id="GO:0003743">
    <property type="term" value="F:translation initiation factor activity"/>
    <property type="evidence" value="ECO:0007669"/>
    <property type="project" value="UniProtKB-KW"/>
</dbReference>